<keyword evidence="4" id="KW-1185">Reference proteome</keyword>
<keyword evidence="2" id="KW-0812">Transmembrane</keyword>
<evidence type="ECO:0000256" key="1">
    <source>
        <dbReference type="SAM" id="MobiDB-lite"/>
    </source>
</evidence>
<dbReference type="EMBL" id="NPOA01000009">
    <property type="protein sequence ID" value="PAV29057.1"/>
    <property type="molecule type" value="Genomic_DNA"/>
</dbReference>
<sequence>MKKTVRSFAIGLLTAGIIMLVTFYFVDEPEAEGKTVEDMIPLVEQEGFRVITEEEYISLSVKGDENNAANNTEEEDTAADESEEEVNDTENNAEDDNTSEEDASTEEDTSEEETTEEDEVITYTLTIASGMASTTVSSLLEDNQIIEDSNEFNQYLNDQDYGLKIQIGEYELTSDLSFYEIAEIITK</sequence>
<organism evidence="3 4">
    <name type="scientific">Virgibacillus profundi</name>
    <dbReference type="NCBI Taxonomy" id="2024555"/>
    <lineage>
        <taxon>Bacteria</taxon>
        <taxon>Bacillati</taxon>
        <taxon>Bacillota</taxon>
        <taxon>Bacilli</taxon>
        <taxon>Bacillales</taxon>
        <taxon>Bacillaceae</taxon>
        <taxon>Virgibacillus</taxon>
    </lineage>
</organism>
<feature type="region of interest" description="Disordered" evidence="1">
    <location>
        <begin position="61"/>
        <end position="119"/>
    </location>
</feature>
<evidence type="ECO:0008006" key="5">
    <source>
        <dbReference type="Google" id="ProtNLM"/>
    </source>
</evidence>
<evidence type="ECO:0000256" key="2">
    <source>
        <dbReference type="SAM" id="Phobius"/>
    </source>
</evidence>
<feature type="compositionally biased region" description="Acidic residues" evidence="1">
    <location>
        <begin position="72"/>
        <end position="119"/>
    </location>
</feature>
<dbReference type="AlphaFoldDB" id="A0A2A2IBR3"/>
<protein>
    <recommendedName>
        <fullName evidence="5">Aminodeoxychorismate lyase</fullName>
    </recommendedName>
</protein>
<accession>A0A2A2IBR3</accession>
<evidence type="ECO:0000313" key="3">
    <source>
        <dbReference type="EMBL" id="PAV29057.1"/>
    </source>
</evidence>
<dbReference type="OrthoDB" id="2691730at2"/>
<dbReference type="Proteomes" id="UP000218887">
    <property type="component" value="Unassembled WGS sequence"/>
</dbReference>
<keyword evidence="2" id="KW-0472">Membrane</keyword>
<evidence type="ECO:0000313" key="4">
    <source>
        <dbReference type="Proteomes" id="UP000218887"/>
    </source>
</evidence>
<reference evidence="3 4" key="1">
    <citation type="submission" date="2017-08" db="EMBL/GenBank/DDBJ databases">
        <title>Virgibacillus indicus sp. nov. and Virgibacillus profoundi sp. nov, two moderately halophilic bacteria isolated from marine sediment by using the Microfluidic Streak Plate.</title>
        <authorList>
            <person name="Xu B."/>
            <person name="Hu B."/>
            <person name="Wang J."/>
            <person name="Zhu Y."/>
            <person name="Huang L."/>
            <person name="Du W."/>
            <person name="Huang Y."/>
        </authorList>
    </citation>
    <scope>NUCLEOTIDE SEQUENCE [LARGE SCALE GENOMIC DNA]</scope>
    <source>
        <strain evidence="3 4">IO3-P3-H5</strain>
    </source>
</reference>
<comment type="caution">
    <text evidence="3">The sequence shown here is derived from an EMBL/GenBank/DDBJ whole genome shotgun (WGS) entry which is preliminary data.</text>
</comment>
<name>A0A2A2IBR3_9BACI</name>
<feature type="transmembrane region" description="Helical" evidence="2">
    <location>
        <begin position="7"/>
        <end position="26"/>
    </location>
</feature>
<proteinExistence type="predicted"/>
<dbReference type="RefSeq" id="WP_095656148.1">
    <property type="nucleotide sequence ID" value="NZ_NPOA01000009.1"/>
</dbReference>
<dbReference type="Gene3D" id="3.30.1490.480">
    <property type="entry name" value="Endolytic murein transglycosylase"/>
    <property type="match status" value="1"/>
</dbReference>
<gene>
    <name evidence="3" type="ORF">CIL05_13870</name>
</gene>
<keyword evidence="2" id="KW-1133">Transmembrane helix</keyword>